<feature type="compositionally biased region" description="Polar residues" evidence="1">
    <location>
        <begin position="168"/>
        <end position="181"/>
    </location>
</feature>
<name>A0A7G2C2D2_9TRYP</name>
<reference evidence="2 3" key="1">
    <citation type="submission" date="2020-08" db="EMBL/GenBank/DDBJ databases">
        <authorList>
            <person name="Newling K."/>
            <person name="Davey J."/>
            <person name="Forrester S."/>
        </authorList>
    </citation>
    <scope>NUCLEOTIDE SEQUENCE [LARGE SCALE GENOMIC DNA]</scope>
    <source>
        <strain evidence="3">Crithidia deanei Carvalho (ATCC PRA-265)</strain>
    </source>
</reference>
<feature type="region of interest" description="Disordered" evidence="1">
    <location>
        <begin position="1"/>
        <end position="22"/>
    </location>
</feature>
<dbReference type="EMBL" id="LR877145">
    <property type="protein sequence ID" value="CAD2213361.1"/>
    <property type="molecule type" value="Genomic_DNA"/>
</dbReference>
<evidence type="ECO:0000313" key="2">
    <source>
        <dbReference type="EMBL" id="CAD2213361.1"/>
    </source>
</evidence>
<accession>A0A7G2C2D2</accession>
<dbReference type="VEuPathDB" id="TriTrypDB:ADEAN_000080200"/>
<evidence type="ECO:0000256" key="1">
    <source>
        <dbReference type="SAM" id="MobiDB-lite"/>
    </source>
</evidence>
<feature type="region of interest" description="Disordered" evidence="1">
    <location>
        <begin position="55"/>
        <end position="93"/>
    </location>
</feature>
<sequence>MTSSLSSMDLPVGGDPPLEVGDIDESVVRDTLLRMGFSEEECLCILGRDTLFSRNTTSSSSGPLAGSPSTRSRPSERTQSTAATPDGPSRSDALLGASRLTESSVKGASLLFTSEDSASRGRADLYRSHCNRVKELLSLWREEAVKLSNTPSSEETDGMSPYNRYDPLSSTNTTEPMSTESSVERVGVTYHSSPPVKRECYQVAFFPRKKTVRKEVGYPQTKVKGNRSSPQQPFSPYYPTPQQQNGGIHERFPHPRVSSKSINREPVGFSCNRQYLCEHSNERQTTSTAAPNLGAPVLKRRACEYPSTGRAALQTTLTHVVDRVRLADTYRKRWESSDKQLRTAQNSAVLDVRKKFFRVY</sequence>
<gene>
    <name evidence="2" type="ORF">ADEAN_000080200</name>
</gene>
<organism evidence="2 3">
    <name type="scientific">Angomonas deanei</name>
    <dbReference type="NCBI Taxonomy" id="59799"/>
    <lineage>
        <taxon>Eukaryota</taxon>
        <taxon>Discoba</taxon>
        <taxon>Euglenozoa</taxon>
        <taxon>Kinetoplastea</taxon>
        <taxon>Metakinetoplastina</taxon>
        <taxon>Trypanosomatida</taxon>
        <taxon>Trypanosomatidae</taxon>
        <taxon>Strigomonadinae</taxon>
        <taxon>Angomonas</taxon>
    </lineage>
</organism>
<feature type="compositionally biased region" description="Low complexity" evidence="1">
    <location>
        <begin position="56"/>
        <end position="81"/>
    </location>
</feature>
<feature type="region of interest" description="Disordered" evidence="1">
    <location>
        <begin position="220"/>
        <end position="251"/>
    </location>
</feature>
<evidence type="ECO:0000313" key="3">
    <source>
        <dbReference type="Proteomes" id="UP000515908"/>
    </source>
</evidence>
<dbReference type="AlphaFoldDB" id="A0A7G2C2D2"/>
<keyword evidence="3" id="KW-1185">Reference proteome</keyword>
<feature type="compositionally biased region" description="Low complexity" evidence="1">
    <location>
        <begin position="228"/>
        <end position="244"/>
    </location>
</feature>
<feature type="region of interest" description="Disordered" evidence="1">
    <location>
        <begin position="147"/>
        <end position="186"/>
    </location>
</feature>
<proteinExistence type="predicted"/>
<dbReference type="Proteomes" id="UP000515908">
    <property type="component" value="Chromosome 01"/>
</dbReference>
<protein>
    <submittedName>
        <fullName evidence="2">Uncharacterized protein</fullName>
    </submittedName>
</protein>